<accession>A0A9P4JDA6</accession>
<proteinExistence type="inferred from homology"/>
<feature type="region of interest" description="Disordered" evidence="9">
    <location>
        <begin position="132"/>
        <end position="162"/>
    </location>
</feature>
<evidence type="ECO:0000256" key="9">
    <source>
        <dbReference type="SAM" id="MobiDB-lite"/>
    </source>
</evidence>
<dbReference type="InterPro" id="IPR019258">
    <property type="entry name" value="Mediator_Med4"/>
</dbReference>
<evidence type="ECO:0000256" key="6">
    <source>
        <dbReference type="ARBA" id="ARBA00023242"/>
    </source>
</evidence>
<feature type="region of interest" description="Disordered" evidence="9">
    <location>
        <begin position="188"/>
        <end position="207"/>
    </location>
</feature>
<comment type="caution">
    <text evidence="10">The sequence shown here is derived from an EMBL/GenBank/DDBJ whole genome shotgun (WGS) entry which is preliminary data.</text>
</comment>
<keyword evidence="6 8" id="KW-0539">Nucleus</keyword>
<feature type="compositionally biased region" description="Basic and acidic residues" evidence="9">
    <location>
        <begin position="255"/>
        <end position="290"/>
    </location>
</feature>
<evidence type="ECO:0000256" key="1">
    <source>
        <dbReference type="ARBA" id="ARBA00004123"/>
    </source>
</evidence>
<dbReference type="GO" id="GO:0070847">
    <property type="term" value="C:core mediator complex"/>
    <property type="evidence" value="ECO:0007669"/>
    <property type="project" value="TreeGrafter"/>
</dbReference>
<dbReference type="OrthoDB" id="1929813at2759"/>
<dbReference type="PANTHER" id="PTHR13208">
    <property type="entry name" value="MEDIATOR OF RNA POLYMERASE II TRANSCRIPTION SUBUNIT 4"/>
    <property type="match status" value="1"/>
</dbReference>
<dbReference type="GO" id="GO:0003712">
    <property type="term" value="F:transcription coregulator activity"/>
    <property type="evidence" value="ECO:0007669"/>
    <property type="project" value="InterPro"/>
</dbReference>
<dbReference type="GO" id="GO:0006357">
    <property type="term" value="P:regulation of transcription by RNA polymerase II"/>
    <property type="evidence" value="ECO:0007669"/>
    <property type="project" value="InterPro"/>
</dbReference>
<dbReference type="GO" id="GO:0016592">
    <property type="term" value="C:mediator complex"/>
    <property type="evidence" value="ECO:0007669"/>
    <property type="project" value="InterPro"/>
</dbReference>
<sequence>MDAILTTRFSNLETALTTLIDSITTYNPSPQAAEALISADAALSSSLDLLSIHQANNARILSLRTSAERLESQVKENLMTLAELRHELLKTPATKFKTEDDYGEEGGERRRKVEVGELLRFAQNISRFTVPPTYREPLPKLDEPLLSPAPAPTSVDPSDAHFSGIRSTAATVASPAIIPPLEADFETKDKDKEQHEDAKFTDPTPQQSEWLRQLQESGNQWVPWPNNDRVRAGNLMQVQHLIDRGQDPKVALGPEQREREEEERKRTEAEEEERVTREQEELEREREQRLRGAAPAGGQRPVVQHQPAVFGGLDIYDPDDD</sequence>
<dbReference type="EMBL" id="ML994448">
    <property type="protein sequence ID" value="KAF2196199.1"/>
    <property type="molecule type" value="Genomic_DNA"/>
</dbReference>
<dbReference type="PANTHER" id="PTHR13208:SF2">
    <property type="entry name" value="MEDIATOR OF RNA POLYMERASE II TRANSCRIPTION SUBUNIT 4"/>
    <property type="match status" value="1"/>
</dbReference>
<evidence type="ECO:0000256" key="3">
    <source>
        <dbReference type="ARBA" id="ARBA00020629"/>
    </source>
</evidence>
<comment type="subunit">
    <text evidence="8">Component of the Mediator complex.</text>
</comment>
<name>A0A9P4JDA6_9PLEO</name>
<gene>
    <name evidence="8" type="primary">MED4</name>
    <name evidence="10" type="ORF">GQ43DRAFT_445332</name>
</gene>
<evidence type="ECO:0000256" key="8">
    <source>
        <dbReference type="RuleBase" id="RU364141"/>
    </source>
</evidence>
<keyword evidence="5 8" id="KW-0804">Transcription</keyword>
<feature type="compositionally biased region" description="Basic and acidic residues" evidence="9">
    <location>
        <begin position="188"/>
        <end position="200"/>
    </location>
</feature>
<dbReference type="AlphaFoldDB" id="A0A9P4JDA6"/>
<comment type="function">
    <text evidence="8">Component of the Mediator complex, a coactivator involved in the regulated transcription of nearly all RNA polymerase II-dependent genes. Mediator functions as a bridge to convey information from gene-specific regulatory proteins to the basal RNA polymerase II transcription machinery. Mediator is recruited to promoters by direct interactions with regulatory proteins and serves as a scaffold for the assembly of a functional preinitiation complex with RNA polymerase II and the general transcription factors.</text>
</comment>
<keyword evidence="8" id="KW-0010">Activator</keyword>
<evidence type="ECO:0000313" key="10">
    <source>
        <dbReference type="EMBL" id="KAF2196199.1"/>
    </source>
</evidence>
<dbReference type="Pfam" id="PF10018">
    <property type="entry name" value="Med4"/>
    <property type="match status" value="1"/>
</dbReference>
<evidence type="ECO:0000313" key="11">
    <source>
        <dbReference type="Proteomes" id="UP000799536"/>
    </source>
</evidence>
<comment type="subcellular location">
    <subcellularLocation>
        <location evidence="1 8">Nucleus</location>
    </subcellularLocation>
</comment>
<organism evidence="10 11">
    <name type="scientific">Delitschia confertaspora ATCC 74209</name>
    <dbReference type="NCBI Taxonomy" id="1513339"/>
    <lineage>
        <taxon>Eukaryota</taxon>
        <taxon>Fungi</taxon>
        <taxon>Dikarya</taxon>
        <taxon>Ascomycota</taxon>
        <taxon>Pezizomycotina</taxon>
        <taxon>Dothideomycetes</taxon>
        <taxon>Pleosporomycetidae</taxon>
        <taxon>Pleosporales</taxon>
        <taxon>Delitschiaceae</taxon>
        <taxon>Delitschia</taxon>
    </lineage>
</organism>
<keyword evidence="4 8" id="KW-0805">Transcription regulation</keyword>
<reference evidence="10" key="1">
    <citation type="journal article" date="2020" name="Stud. Mycol.">
        <title>101 Dothideomycetes genomes: a test case for predicting lifestyles and emergence of pathogens.</title>
        <authorList>
            <person name="Haridas S."/>
            <person name="Albert R."/>
            <person name="Binder M."/>
            <person name="Bloem J."/>
            <person name="Labutti K."/>
            <person name="Salamov A."/>
            <person name="Andreopoulos B."/>
            <person name="Baker S."/>
            <person name="Barry K."/>
            <person name="Bills G."/>
            <person name="Bluhm B."/>
            <person name="Cannon C."/>
            <person name="Castanera R."/>
            <person name="Culley D."/>
            <person name="Daum C."/>
            <person name="Ezra D."/>
            <person name="Gonzalez J."/>
            <person name="Henrissat B."/>
            <person name="Kuo A."/>
            <person name="Liang C."/>
            <person name="Lipzen A."/>
            <person name="Lutzoni F."/>
            <person name="Magnuson J."/>
            <person name="Mondo S."/>
            <person name="Nolan M."/>
            <person name="Ohm R."/>
            <person name="Pangilinan J."/>
            <person name="Park H.-J."/>
            <person name="Ramirez L."/>
            <person name="Alfaro M."/>
            <person name="Sun H."/>
            <person name="Tritt A."/>
            <person name="Yoshinaga Y."/>
            <person name="Zwiers L.-H."/>
            <person name="Turgeon B."/>
            <person name="Goodwin S."/>
            <person name="Spatafora J."/>
            <person name="Crous P."/>
            <person name="Grigoriev I."/>
        </authorList>
    </citation>
    <scope>NUCLEOTIDE SEQUENCE</scope>
    <source>
        <strain evidence="10">ATCC 74209</strain>
    </source>
</reference>
<feature type="region of interest" description="Disordered" evidence="9">
    <location>
        <begin position="242"/>
        <end position="321"/>
    </location>
</feature>
<evidence type="ECO:0000256" key="7">
    <source>
        <dbReference type="ARBA" id="ARBA00031257"/>
    </source>
</evidence>
<evidence type="ECO:0000256" key="2">
    <source>
        <dbReference type="ARBA" id="ARBA00009626"/>
    </source>
</evidence>
<evidence type="ECO:0000256" key="5">
    <source>
        <dbReference type="ARBA" id="ARBA00023163"/>
    </source>
</evidence>
<evidence type="ECO:0000256" key="4">
    <source>
        <dbReference type="ARBA" id="ARBA00023015"/>
    </source>
</evidence>
<protein>
    <recommendedName>
        <fullName evidence="3 8">Mediator of RNA polymerase II transcription subunit 4</fullName>
    </recommendedName>
    <alternativeName>
        <fullName evidence="7 8">Mediator complex subunit 4</fullName>
    </alternativeName>
</protein>
<keyword evidence="11" id="KW-1185">Reference proteome</keyword>
<comment type="similarity">
    <text evidence="2 8">Belongs to the Mediator complex subunit 4 family.</text>
</comment>
<dbReference type="Proteomes" id="UP000799536">
    <property type="component" value="Unassembled WGS sequence"/>
</dbReference>